<dbReference type="Pfam" id="PF07730">
    <property type="entry name" value="HisKA_3"/>
    <property type="match status" value="1"/>
</dbReference>
<keyword evidence="9" id="KW-0812">Transmembrane</keyword>
<dbReference type="Gene3D" id="3.30.565.10">
    <property type="entry name" value="Histidine kinase-like ATPase, C-terminal domain"/>
    <property type="match status" value="1"/>
</dbReference>
<dbReference type="GO" id="GO:0000155">
    <property type="term" value="F:phosphorelay sensor kinase activity"/>
    <property type="evidence" value="ECO:0007669"/>
    <property type="project" value="InterPro"/>
</dbReference>
<comment type="catalytic activity">
    <reaction evidence="1">
        <text>ATP + protein L-histidine = ADP + protein N-phospho-L-histidine.</text>
        <dbReference type="EC" id="2.7.13.3"/>
    </reaction>
</comment>
<evidence type="ECO:0000313" key="12">
    <source>
        <dbReference type="Proteomes" id="UP000313066"/>
    </source>
</evidence>
<dbReference type="PANTHER" id="PTHR24421">
    <property type="entry name" value="NITRATE/NITRITE SENSOR PROTEIN NARX-RELATED"/>
    <property type="match status" value="1"/>
</dbReference>
<evidence type="ECO:0000256" key="5">
    <source>
        <dbReference type="ARBA" id="ARBA00022741"/>
    </source>
</evidence>
<keyword evidence="8" id="KW-0902">Two-component regulatory system</keyword>
<keyword evidence="6 11" id="KW-0418">Kinase</keyword>
<evidence type="ECO:0000256" key="1">
    <source>
        <dbReference type="ARBA" id="ARBA00000085"/>
    </source>
</evidence>
<comment type="caution">
    <text evidence="11">The sequence shown here is derived from an EMBL/GenBank/DDBJ whole genome shotgun (WGS) entry which is preliminary data.</text>
</comment>
<name>A0A5N6BJZ2_9ACTN</name>
<gene>
    <name evidence="11" type="ORF">FH610_028475</name>
</gene>
<evidence type="ECO:0000256" key="7">
    <source>
        <dbReference type="ARBA" id="ARBA00022840"/>
    </source>
</evidence>
<dbReference type="Pfam" id="PF02518">
    <property type="entry name" value="HATPase_c"/>
    <property type="match status" value="1"/>
</dbReference>
<keyword evidence="5" id="KW-0547">Nucleotide-binding</keyword>
<keyword evidence="12" id="KW-1185">Reference proteome</keyword>
<dbReference type="Gene3D" id="1.20.5.1930">
    <property type="match status" value="1"/>
</dbReference>
<keyword evidence="4" id="KW-0808">Transferase</keyword>
<dbReference type="InterPro" id="IPR050482">
    <property type="entry name" value="Sensor_HK_TwoCompSys"/>
</dbReference>
<proteinExistence type="predicted"/>
<dbReference type="SMART" id="SM00387">
    <property type="entry name" value="HATPase_c"/>
    <property type="match status" value="1"/>
</dbReference>
<feature type="transmembrane region" description="Helical" evidence="9">
    <location>
        <begin position="72"/>
        <end position="89"/>
    </location>
</feature>
<feature type="transmembrane region" description="Helical" evidence="9">
    <location>
        <begin position="96"/>
        <end position="115"/>
    </location>
</feature>
<dbReference type="EC" id="2.7.13.3" evidence="2"/>
<evidence type="ECO:0000256" key="8">
    <source>
        <dbReference type="ARBA" id="ARBA00023012"/>
    </source>
</evidence>
<feature type="transmembrane region" description="Helical" evidence="9">
    <location>
        <begin position="146"/>
        <end position="167"/>
    </location>
</feature>
<accession>A0A5N6BJZ2</accession>
<evidence type="ECO:0000259" key="10">
    <source>
        <dbReference type="SMART" id="SM00387"/>
    </source>
</evidence>
<organism evidence="11 12">
    <name type="scientific">Microbispora catharanthi</name>
    <dbReference type="NCBI Taxonomy" id="1712871"/>
    <lineage>
        <taxon>Bacteria</taxon>
        <taxon>Bacillati</taxon>
        <taxon>Actinomycetota</taxon>
        <taxon>Actinomycetes</taxon>
        <taxon>Streptosporangiales</taxon>
        <taxon>Streptosporangiaceae</taxon>
        <taxon>Microbispora</taxon>
    </lineage>
</organism>
<dbReference type="AlphaFoldDB" id="A0A5N6BJZ2"/>
<sequence length="405" mass="44092">MRVMPGRDYSARMRLSPLRSVPRVDLLIGLAIMALGTLEAFTVAPAYGEPRPELWWVGQALVTGVLVWYRRRAPVAVFILMILAQYVWHRQGHPGCPVWQLAALLIVFHTIGARLPVRHGGAWALAGILIFDSGAVDHRFLPFDEVIYLTVMFGSAYATGLALRGYLLRAHRMSERAARLEVERERRAAEAVAAERNRIARELHDVVAHSVSMMVMQAGVLRRRMSAGQQDGPSSEAEMLSGIEQAGREAVEELRIMLGALRMPQDEALPQPGLDMVPNLISTVGSSGLRVRLETEGEPVRLAPGLDLSAYRIVQEALTNAVKYAGDADARIRIAYLPDRLEVEITDNGGGAGPALSTGNGLIGMRERAELFGGSLDAGPLPQGGYRVRATLPISQGVPMSEATN</sequence>
<dbReference type="GO" id="GO:0046983">
    <property type="term" value="F:protein dimerization activity"/>
    <property type="evidence" value="ECO:0007669"/>
    <property type="project" value="InterPro"/>
</dbReference>
<evidence type="ECO:0000256" key="6">
    <source>
        <dbReference type="ARBA" id="ARBA00022777"/>
    </source>
</evidence>
<dbReference type="InterPro" id="IPR003594">
    <property type="entry name" value="HATPase_dom"/>
</dbReference>
<dbReference type="PANTHER" id="PTHR24421:SF10">
    <property type="entry name" value="NITRATE_NITRITE SENSOR PROTEIN NARQ"/>
    <property type="match status" value="1"/>
</dbReference>
<dbReference type="CDD" id="cd16917">
    <property type="entry name" value="HATPase_UhpB-NarQ-NarX-like"/>
    <property type="match status" value="1"/>
</dbReference>
<feature type="domain" description="Histidine kinase/HSP90-like ATPase" evidence="10">
    <location>
        <begin position="305"/>
        <end position="396"/>
    </location>
</feature>
<dbReference type="SUPFAM" id="SSF55874">
    <property type="entry name" value="ATPase domain of HSP90 chaperone/DNA topoisomerase II/histidine kinase"/>
    <property type="match status" value="1"/>
</dbReference>
<dbReference type="InterPro" id="IPR036890">
    <property type="entry name" value="HATPase_C_sf"/>
</dbReference>
<reference evidence="11 12" key="1">
    <citation type="submission" date="2019-10" db="EMBL/GenBank/DDBJ databases">
        <title>Nonomuraea sp. nov., isolated from Phyllanthus amarus.</title>
        <authorList>
            <person name="Klykleung N."/>
            <person name="Tanasupawat S."/>
        </authorList>
    </citation>
    <scope>NUCLEOTIDE SEQUENCE [LARGE SCALE GENOMIC DNA]</scope>
    <source>
        <strain evidence="11 12">CR1-09</strain>
    </source>
</reference>
<keyword evidence="3" id="KW-0597">Phosphoprotein</keyword>
<keyword evidence="9" id="KW-0472">Membrane</keyword>
<keyword evidence="7" id="KW-0067">ATP-binding</keyword>
<protein>
    <recommendedName>
        <fullName evidence="2">histidine kinase</fullName>
        <ecNumber evidence="2">2.7.13.3</ecNumber>
    </recommendedName>
</protein>
<dbReference type="InterPro" id="IPR011712">
    <property type="entry name" value="Sig_transdc_His_kin_sub3_dim/P"/>
</dbReference>
<dbReference type="GO" id="GO:0005524">
    <property type="term" value="F:ATP binding"/>
    <property type="evidence" value="ECO:0007669"/>
    <property type="project" value="UniProtKB-KW"/>
</dbReference>
<dbReference type="GO" id="GO:0016020">
    <property type="term" value="C:membrane"/>
    <property type="evidence" value="ECO:0007669"/>
    <property type="project" value="InterPro"/>
</dbReference>
<dbReference type="Proteomes" id="UP000313066">
    <property type="component" value="Unassembled WGS sequence"/>
</dbReference>
<evidence type="ECO:0000256" key="9">
    <source>
        <dbReference type="SAM" id="Phobius"/>
    </source>
</evidence>
<evidence type="ECO:0000256" key="3">
    <source>
        <dbReference type="ARBA" id="ARBA00022553"/>
    </source>
</evidence>
<dbReference type="EMBL" id="VDMA02000017">
    <property type="protein sequence ID" value="KAB8181361.1"/>
    <property type="molecule type" value="Genomic_DNA"/>
</dbReference>
<evidence type="ECO:0000256" key="2">
    <source>
        <dbReference type="ARBA" id="ARBA00012438"/>
    </source>
</evidence>
<keyword evidence="9" id="KW-1133">Transmembrane helix</keyword>
<evidence type="ECO:0000256" key="4">
    <source>
        <dbReference type="ARBA" id="ARBA00022679"/>
    </source>
</evidence>
<evidence type="ECO:0000313" key="11">
    <source>
        <dbReference type="EMBL" id="KAB8181361.1"/>
    </source>
</evidence>